<name>A0A919N9I1_9ACTN</name>
<sequence length="144" mass="15239">MTSSSTGAAAVAPPGPDRQALLAVPARLTEVWAAQDADGFADLFLDDGTMILPGVYAHGRDEIRSFMAEAFAGRYRGTRVTGSPIDVKVLAPDVVALITTGGVLAAGEQEVSAEAAIRASWILVKRDTRWALAVYQNCPREPAR</sequence>
<reference evidence="2" key="1">
    <citation type="submission" date="2021-01" db="EMBL/GenBank/DDBJ databases">
        <title>Whole genome shotgun sequence of Actinoplanes siamensis NBRC 109076.</title>
        <authorList>
            <person name="Komaki H."/>
            <person name="Tamura T."/>
        </authorList>
    </citation>
    <scope>NUCLEOTIDE SEQUENCE</scope>
    <source>
        <strain evidence="2">NBRC 109076</strain>
    </source>
</reference>
<gene>
    <name evidence="2" type="ORF">Asi03nite_45550</name>
</gene>
<dbReference type="Pfam" id="PF14534">
    <property type="entry name" value="DUF4440"/>
    <property type="match status" value="1"/>
</dbReference>
<dbReference type="Gene3D" id="3.10.450.50">
    <property type="match status" value="1"/>
</dbReference>
<dbReference type="EMBL" id="BOMW01000044">
    <property type="protein sequence ID" value="GIF07017.1"/>
    <property type="molecule type" value="Genomic_DNA"/>
</dbReference>
<evidence type="ECO:0000259" key="1">
    <source>
        <dbReference type="Pfam" id="PF14534"/>
    </source>
</evidence>
<dbReference type="InterPro" id="IPR027843">
    <property type="entry name" value="DUF4440"/>
</dbReference>
<accession>A0A919N9I1</accession>
<dbReference type="AlphaFoldDB" id="A0A919N9I1"/>
<dbReference type="SUPFAM" id="SSF54427">
    <property type="entry name" value="NTF2-like"/>
    <property type="match status" value="1"/>
</dbReference>
<comment type="caution">
    <text evidence="2">The sequence shown here is derived from an EMBL/GenBank/DDBJ whole genome shotgun (WGS) entry which is preliminary data.</text>
</comment>
<organism evidence="2 3">
    <name type="scientific">Actinoplanes siamensis</name>
    <dbReference type="NCBI Taxonomy" id="1223317"/>
    <lineage>
        <taxon>Bacteria</taxon>
        <taxon>Bacillati</taxon>
        <taxon>Actinomycetota</taxon>
        <taxon>Actinomycetes</taxon>
        <taxon>Micromonosporales</taxon>
        <taxon>Micromonosporaceae</taxon>
        <taxon>Actinoplanes</taxon>
    </lineage>
</organism>
<protein>
    <recommendedName>
        <fullName evidence="1">DUF4440 domain-containing protein</fullName>
    </recommendedName>
</protein>
<dbReference type="CDD" id="cd00531">
    <property type="entry name" value="NTF2_like"/>
    <property type="match status" value="1"/>
</dbReference>
<keyword evidence="3" id="KW-1185">Reference proteome</keyword>
<dbReference type="InterPro" id="IPR032710">
    <property type="entry name" value="NTF2-like_dom_sf"/>
</dbReference>
<evidence type="ECO:0000313" key="3">
    <source>
        <dbReference type="Proteomes" id="UP000629619"/>
    </source>
</evidence>
<dbReference type="Proteomes" id="UP000629619">
    <property type="component" value="Unassembled WGS sequence"/>
</dbReference>
<feature type="domain" description="DUF4440" evidence="1">
    <location>
        <begin position="22"/>
        <end position="131"/>
    </location>
</feature>
<dbReference type="InterPro" id="IPR011944">
    <property type="entry name" value="Steroid_delta5-4_isomerase"/>
</dbReference>
<dbReference type="NCBIfam" id="TIGR02246">
    <property type="entry name" value="SgcJ/EcaC family oxidoreductase"/>
    <property type="match status" value="1"/>
</dbReference>
<proteinExistence type="predicted"/>
<dbReference type="RefSeq" id="WP_203682440.1">
    <property type="nucleotide sequence ID" value="NZ_BOMW01000044.1"/>
</dbReference>
<evidence type="ECO:0000313" key="2">
    <source>
        <dbReference type="EMBL" id="GIF07017.1"/>
    </source>
</evidence>